<feature type="region of interest" description="Disordered" evidence="2">
    <location>
        <begin position="167"/>
        <end position="199"/>
    </location>
</feature>
<organism evidence="4 5">
    <name type="scientific">Acetobacter senegalensis</name>
    <dbReference type="NCBI Taxonomy" id="446692"/>
    <lineage>
        <taxon>Bacteria</taxon>
        <taxon>Pseudomonadati</taxon>
        <taxon>Pseudomonadota</taxon>
        <taxon>Alphaproteobacteria</taxon>
        <taxon>Acetobacterales</taxon>
        <taxon>Acetobacteraceae</taxon>
        <taxon>Acetobacter</taxon>
    </lineage>
</organism>
<evidence type="ECO:0000256" key="2">
    <source>
        <dbReference type="SAM" id="MobiDB-lite"/>
    </source>
</evidence>
<dbReference type="InterPro" id="IPR011129">
    <property type="entry name" value="CSD"/>
</dbReference>
<dbReference type="AlphaFoldDB" id="A0A0U5EYT3"/>
<dbReference type="PANTHER" id="PTHR11544">
    <property type="entry name" value="COLD SHOCK DOMAIN CONTAINING PROTEINS"/>
    <property type="match status" value="1"/>
</dbReference>
<evidence type="ECO:0000313" key="5">
    <source>
        <dbReference type="Proteomes" id="UP000056109"/>
    </source>
</evidence>
<dbReference type="InterPro" id="IPR002059">
    <property type="entry name" value="CSP_DNA-bd"/>
</dbReference>
<gene>
    <name evidence="4" type="primary">cspE</name>
    <name evidence="4" type="ORF">ASN_3666</name>
</gene>
<dbReference type="KEGG" id="asz:ASN_3666"/>
<reference evidence="5" key="1">
    <citation type="submission" date="2014-09" db="EMBL/GenBank/DDBJ databases">
        <authorList>
            <person name="Illeghems K.G."/>
        </authorList>
    </citation>
    <scope>NUCLEOTIDE SEQUENCE [LARGE SCALE GENOMIC DNA]</scope>
    <source>
        <strain evidence="5">108B</strain>
    </source>
</reference>
<evidence type="ECO:0000256" key="1">
    <source>
        <dbReference type="RuleBase" id="RU000408"/>
    </source>
</evidence>
<feature type="region of interest" description="Disordered" evidence="2">
    <location>
        <begin position="36"/>
        <end position="95"/>
    </location>
</feature>
<feature type="compositionally biased region" description="Low complexity" evidence="2">
    <location>
        <begin position="73"/>
        <end position="84"/>
    </location>
</feature>
<dbReference type="PATRIC" id="fig|446692.3.peg.3889"/>
<comment type="subcellular location">
    <subcellularLocation>
        <location evidence="1">Cytoplasm</location>
    </subcellularLocation>
</comment>
<dbReference type="InterPro" id="IPR050181">
    <property type="entry name" value="Cold_shock_domain"/>
</dbReference>
<dbReference type="Pfam" id="PF00313">
    <property type="entry name" value="CSD"/>
    <property type="match status" value="2"/>
</dbReference>
<dbReference type="PRINTS" id="PR00050">
    <property type="entry name" value="COLDSHOCK"/>
</dbReference>
<dbReference type="PROSITE" id="PS00352">
    <property type="entry name" value="CSD_1"/>
    <property type="match status" value="1"/>
</dbReference>
<dbReference type="Proteomes" id="UP000056109">
    <property type="component" value="Chromosome I"/>
</dbReference>
<sequence>MGQGFARLRALRQPVQAICPFFNIWRRLGFLHAPGSRPLRSNRTDRSSRSPRRGGFDDDFMSTPSYGERPSFGADRGGFAPRRPAGGGAGGPQVIASGPEIGATVKWFNSEKGYGFVELADGSGDVFLHANALSQIGHEGVSPGATLVVRIGQGPKGRQVAEVISVDESTAQPERPRSAGGGFGGAPRSGGFARAPRPAPDMSFAEEIRGTVKWYNATKGFGFITPDGGGKDIFVHASALERSGLSSLNEGQTANVKVVQGQKGPEAAQIDPA</sequence>
<dbReference type="InterPro" id="IPR019844">
    <property type="entry name" value="CSD_CS"/>
</dbReference>
<dbReference type="SUPFAM" id="SSF50249">
    <property type="entry name" value="Nucleic acid-binding proteins"/>
    <property type="match status" value="2"/>
</dbReference>
<dbReference type="EMBL" id="LN606600">
    <property type="protein sequence ID" value="CEF42889.1"/>
    <property type="molecule type" value="Genomic_DNA"/>
</dbReference>
<dbReference type="InterPro" id="IPR012340">
    <property type="entry name" value="NA-bd_OB-fold"/>
</dbReference>
<feature type="compositionally biased region" description="Gly residues" evidence="2">
    <location>
        <begin position="179"/>
        <end position="188"/>
    </location>
</feature>
<dbReference type="GO" id="GO:0005829">
    <property type="term" value="C:cytosol"/>
    <property type="evidence" value="ECO:0007669"/>
    <property type="project" value="UniProtKB-ARBA"/>
</dbReference>
<evidence type="ECO:0000259" key="3">
    <source>
        <dbReference type="PROSITE" id="PS51857"/>
    </source>
</evidence>
<dbReference type="PROSITE" id="PS51857">
    <property type="entry name" value="CSD_2"/>
    <property type="match status" value="2"/>
</dbReference>
<name>A0A0U5EYT3_9PROT</name>
<dbReference type="SMART" id="SM00357">
    <property type="entry name" value="CSP"/>
    <property type="match status" value="2"/>
</dbReference>
<feature type="domain" description="CSD" evidence="3">
    <location>
        <begin position="207"/>
        <end position="272"/>
    </location>
</feature>
<accession>A0A0U5EYT3</accession>
<proteinExistence type="predicted"/>
<keyword evidence="4" id="KW-0238">DNA-binding</keyword>
<dbReference type="CDD" id="cd04458">
    <property type="entry name" value="CSP_CDS"/>
    <property type="match status" value="2"/>
</dbReference>
<protein>
    <submittedName>
        <fullName evidence="4">Cold-shock DNA-binding domain-containing protein</fullName>
    </submittedName>
</protein>
<dbReference type="GO" id="GO:0003677">
    <property type="term" value="F:DNA binding"/>
    <property type="evidence" value="ECO:0007669"/>
    <property type="project" value="UniProtKB-KW"/>
</dbReference>
<keyword evidence="5" id="KW-1185">Reference proteome</keyword>
<feature type="domain" description="CSD" evidence="3">
    <location>
        <begin position="100"/>
        <end position="166"/>
    </location>
</feature>
<evidence type="ECO:0000313" key="4">
    <source>
        <dbReference type="EMBL" id="CEF42889.1"/>
    </source>
</evidence>
<dbReference type="Gene3D" id="2.40.50.140">
    <property type="entry name" value="Nucleic acid-binding proteins"/>
    <property type="match status" value="2"/>
</dbReference>